<evidence type="ECO:0000313" key="14">
    <source>
        <dbReference type="Proteomes" id="UP000593571"/>
    </source>
</evidence>
<feature type="region of interest" description="Disordered" evidence="11">
    <location>
        <begin position="574"/>
        <end position="610"/>
    </location>
</feature>
<keyword evidence="8" id="KW-0862">Zinc</keyword>
<evidence type="ECO:0000256" key="7">
    <source>
        <dbReference type="ARBA" id="ARBA00022771"/>
    </source>
</evidence>
<evidence type="ECO:0000256" key="6">
    <source>
        <dbReference type="ARBA" id="ARBA00022763"/>
    </source>
</evidence>
<evidence type="ECO:0000256" key="5">
    <source>
        <dbReference type="ARBA" id="ARBA00022723"/>
    </source>
</evidence>
<dbReference type="GO" id="GO:0005694">
    <property type="term" value="C:chromosome"/>
    <property type="evidence" value="ECO:0007669"/>
    <property type="project" value="UniProtKB-SubCell"/>
</dbReference>
<comment type="caution">
    <text evidence="13">The sequence shown here is derived from an EMBL/GenBank/DDBJ whole genome shotgun (WGS) entry which is preliminary data.</text>
</comment>
<comment type="similarity">
    <text evidence="2">Belongs to the UVSSA family.</text>
</comment>
<evidence type="ECO:0000313" key="13">
    <source>
        <dbReference type="EMBL" id="KAF6432710.1"/>
    </source>
</evidence>
<dbReference type="Pfam" id="PF09740">
    <property type="entry name" value="DUF2043"/>
    <property type="match status" value="1"/>
</dbReference>
<dbReference type="GO" id="GO:0009411">
    <property type="term" value="P:response to UV"/>
    <property type="evidence" value="ECO:0007669"/>
    <property type="project" value="InterPro"/>
</dbReference>
<feature type="compositionally biased region" description="Basic residues" evidence="11">
    <location>
        <begin position="632"/>
        <end position="642"/>
    </location>
</feature>
<keyword evidence="6" id="KW-0227">DNA damage</keyword>
<gene>
    <name evidence="13" type="ORF">HJG63_020421</name>
</gene>
<organism evidence="13 14">
    <name type="scientific">Rousettus aegyptiacus</name>
    <name type="common">Egyptian fruit bat</name>
    <name type="synonym">Pteropus aegyptiacus</name>
    <dbReference type="NCBI Taxonomy" id="9407"/>
    <lineage>
        <taxon>Eukaryota</taxon>
        <taxon>Metazoa</taxon>
        <taxon>Chordata</taxon>
        <taxon>Craniata</taxon>
        <taxon>Vertebrata</taxon>
        <taxon>Euteleostomi</taxon>
        <taxon>Mammalia</taxon>
        <taxon>Eutheria</taxon>
        <taxon>Laurasiatheria</taxon>
        <taxon>Chiroptera</taxon>
        <taxon>Yinpterochiroptera</taxon>
        <taxon>Pteropodoidea</taxon>
        <taxon>Pteropodidae</taxon>
        <taxon>Rousettinae</taxon>
        <taxon>Rousettus</taxon>
    </lineage>
</organism>
<proteinExistence type="inferred from homology"/>
<keyword evidence="5" id="KW-0479">Metal-binding</keyword>
<dbReference type="PANTHER" id="PTHR28670">
    <property type="entry name" value="UV-STIMULATED SCAFFOLD PROTEIN A"/>
    <property type="match status" value="1"/>
</dbReference>
<dbReference type="GO" id="GO:0008270">
    <property type="term" value="F:zinc ion binding"/>
    <property type="evidence" value="ECO:0007669"/>
    <property type="project" value="UniProtKB-KW"/>
</dbReference>
<accession>A0A7J8EBG8</accession>
<dbReference type="InterPro" id="IPR049408">
    <property type="entry name" value="UVSSA_N_a-solenoid_rpt"/>
</dbReference>
<feature type="region of interest" description="Disordered" evidence="11">
    <location>
        <begin position="438"/>
        <end position="475"/>
    </location>
</feature>
<evidence type="ECO:0000256" key="11">
    <source>
        <dbReference type="SAM" id="MobiDB-lite"/>
    </source>
</evidence>
<dbReference type="Proteomes" id="UP000593571">
    <property type="component" value="Unassembled WGS sequence"/>
</dbReference>
<evidence type="ECO:0000256" key="8">
    <source>
        <dbReference type="ARBA" id="ARBA00022833"/>
    </source>
</evidence>
<comment type="subcellular location">
    <subcellularLocation>
        <location evidence="1">Chromosome</location>
    </subcellularLocation>
</comment>
<sequence>MDQRLSELVEDLTTSGEPQLNPEKMKELKKICKSSEERLSHAYHLLMTQLRQEHAEVRLSAFQVVDELFARSQHFRTLVVADFQAFLELTLGTDHKQPLPPPREVARRLRQAAARAVQAWSEKFGSAYKKLALGHHFLRHSHQPGLTVNSLSQVDFEDVDMRTPVERRRGEEQQRHRDRLWRARAEQAVREMAETEEEVRRCLTEVDSCFQLLLPFDFGPGLPAAPPAKDVAALEEGTRDLGPEDEAQPCCSKTLCARARPPAAAVTGDPAQGAEDEDSDQEAFVRQHGLGSHKYTLDVELSADSLRVREDEDNGAILQSARDALKLIRNKFLPAVCTWLQLFTRAGTQGGHLEAAIDLKAELEAALRRSGELAIEPEGPRRMQTAPEDQDEDKEDDFVEVPEKEGYEACVPAHLWPKNGPQKDQAARGPLARMRTRLDEEACDPTSAASQLQWLRGHPPPPPRPRAALEPEEAGRLAAERARAPIVPFGADLCQWGQEQPEAREVHRPESQHRFWKPSEVDMEVDSIHALDELRTRRIPFAGTFEPVQHRCRAPRPDGQLCERQDRLKCPFHGKIIPRDDAGRPLDPEDRAREQRQQLQRQAERPDWRDPEFLRDVEAATGVDLGSARAGGRGKGKRRRHPGLTDLRQQTNTARTRIAKKIFAKAAVQRVVTAMTQMDQKKHEKFANQFNYALH</sequence>
<dbReference type="GO" id="GO:0000993">
    <property type="term" value="F:RNA polymerase II complex binding"/>
    <property type="evidence" value="ECO:0007669"/>
    <property type="project" value="TreeGrafter"/>
</dbReference>
<dbReference type="InterPro" id="IPR018610">
    <property type="entry name" value="UVSSA"/>
</dbReference>
<dbReference type="AlphaFoldDB" id="A0A7J8EBG8"/>
<keyword evidence="7" id="KW-0863">Zinc-finger</keyword>
<evidence type="ECO:0000259" key="12">
    <source>
        <dbReference type="Pfam" id="PF09740"/>
    </source>
</evidence>
<feature type="region of interest" description="Disordered" evidence="11">
    <location>
        <begin position="1"/>
        <end position="20"/>
    </location>
</feature>
<keyword evidence="9" id="KW-0175">Coiled coil</keyword>
<evidence type="ECO:0000256" key="1">
    <source>
        <dbReference type="ARBA" id="ARBA00004286"/>
    </source>
</evidence>
<keyword evidence="4" id="KW-0158">Chromosome</keyword>
<evidence type="ECO:0000256" key="9">
    <source>
        <dbReference type="ARBA" id="ARBA00023054"/>
    </source>
</evidence>
<feature type="region of interest" description="Disordered" evidence="11">
    <location>
        <begin position="626"/>
        <end position="645"/>
    </location>
</feature>
<keyword evidence="10" id="KW-0234">DNA repair</keyword>
<evidence type="ECO:0000256" key="4">
    <source>
        <dbReference type="ARBA" id="ARBA00022454"/>
    </source>
</evidence>
<name>A0A7J8EBG8_ROUAE</name>
<reference evidence="13 14" key="1">
    <citation type="journal article" date="2020" name="Nature">
        <title>Six reference-quality genomes reveal evolution of bat adaptations.</title>
        <authorList>
            <person name="Jebb D."/>
            <person name="Huang Z."/>
            <person name="Pippel M."/>
            <person name="Hughes G.M."/>
            <person name="Lavrichenko K."/>
            <person name="Devanna P."/>
            <person name="Winkler S."/>
            <person name="Jermiin L.S."/>
            <person name="Skirmuntt E.C."/>
            <person name="Katzourakis A."/>
            <person name="Burkitt-Gray L."/>
            <person name="Ray D.A."/>
            <person name="Sullivan K.A.M."/>
            <person name="Roscito J.G."/>
            <person name="Kirilenko B.M."/>
            <person name="Davalos L.M."/>
            <person name="Corthals A.P."/>
            <person name="Power M.L."/>
            <person name="Jones G."/>
            <person name="Ransome R.D."/>
            <person name="Dechmann D.K.N."/>
            <person name="Locatelli A.G."/>
            <person name="Puechmaille S.J."/>
            <person name="Fedrigo O."/>
            <person name="Jarvis E.D."/>
            <person name="Hiller M."/>
            <person name="Vernes S.C."/>
            <person name="Myers E.W."/>
            <person name="Teeling E.C."/>
        </authorList>
    </citation>
    <scope>NUCLEOTIDE SEQUENCE [LARGE SCALE GENOMIC DNA]</scope>
    <source>
        <strain evidence="13">MRouAeg1</strain>
        <tissue evidence="13">Muscle</tissue>
    </source>
</reference>
<evidence type="ECO:0000256" key="10">
    <source>
        <dbReference type="ARBA" id="ARBA00023204"/>
    </source>
</evidence>
<dbReference type="GO" id="GO:0006283">
    <property type="term" value="P:transcription-coupled nucleotide-excision repair"/>
    <property type="evidence" value="ECO:0007669"/>
    <property type="project" value="TreeGrafter"/>
</dbReference>
<feature type="region of interest" description="Disordered" evidence="11">
    <location>
        <begin position="262"/>
        <end position="287"/>
    </location>
</feature>
<dbReference type="Pfam" id="PF20867">
    <property type="entry name" value="UVSSA_N"/>
    <property type="match status" value="1"/>
</dbReference>
<dbReference type="InterPro" id="IPR049431">
    <property type="entry name" value="UVSSA_C"/>
</dbReference>
<evidence type="ECO:0000256" key="2">
    <source>
        <dbReference type="ARBA" id="ARBA00009240"/>
    </source>
</evidence>
<evidence type="ECO:0000256" key="3">
    <source>
        <dbReference type="ARBA" id="ARBA00022111"/>
    </source>
</evidence>
<protein>
    <recommendedName>
        <fullName evidence="3">UV-stimulated scaffold protein A</fullName>
    </recommendedName>
</protein>
<feature type="region of interest" description="Disordered" evidence="11">
    <location>
        <begin position="371"/>
        <end position="395"/>
    </location>
</feature>
<dbReference type="EMBL" id="JACASE010000010">
    <property type="protein sequence ID" value="KAF6432710.1"/>
    <property type="molecule type" value="Genomic_DNA"/>
</dbReference>
<keyword evidence="14" id="KW-1185">Reference proteome</keyword>
<feature type="compositionally biased region" description="Basic and acidic residues" evidence="11">
    <location>
        <begin position="577"/>
        <end position="610"/>
    </location>
</feature>
<dbReference type="PANTHER" id="PTHR28670:SF1">
    <property type="entry name" value="UV-STIMULATED SCAFFOLD PROTEIN A"/>
    <property type="match status" value="1"/>
</dbReference>
<feature type="domain" description="UV-stimulated scaffold protein A C-terminal" evidence="12">
    <location>
        <begin position="483"/>
        <end position="587"/>
    </location>
</feature>